<name>A0ABR3TTH5_9PEZI</name>
<sequence length="376" mass="41911">MSAFTTIPTLDLSQALLPETKPRLLEQLRHAVIEVGMLYVCNTGISPDLVEQVKEQCVAFFDQPLEKKLEIELANVPSFLGYTRQLGTEMTAGAVDWREHLSLSTQHPPPSPDEPLYRNLLGPNQWPDPASLPRFREVYERYLADMSQLSTRFTALIAEALGLDAGAFDRYFDEHQQHRLKIIKYPDLSRPKQQQEQEQEQERELAKNEQALGAHKDSQVMTFILQASPHRSLQAQNGAGAWLDVPPVDGTFVVAVGQGLEAMAHGVCAAATHRVLPPAPAGAGDRYSLAFIKSVSLDLQLRAADMPAGLMRLRRELAERCPERGDEVGRLYGDGKWADVGEQSLLHRIRSHPDVAQRWYPDIWKSVAPQVAAGTV</sequence>
<feature type="compositionally biased region" description="Basic and acidic residues" evidence="6">
    <location>
        <begin position="187"/>
        <end position="206"/>
    </location>
</feature>
<evidence type="ECO:0000256" key="5">
    <source>
        <dbReference type="RuleBase" id="RU003682"/>
    </source>
</evidence>
<keyword evidence="9" id="KW-1185">Reference proteome</keyword>
<evidence type="ECO:0000256" key="4">
    <source>
        <dbReference type="ARBA" id="ARBA00023004"/>
    </source>
</evidence>
<comment type="similarity">
    <text evidence="1 5">Belongs to the iron/ascorbate-dependent oxidoreductase family.</text>
</comment>
<accession>A0ABR3TTH5</accession>
<dbReference type="InterPro" id="IPR027443">
    <property type="entry name" value="IPNS-like_sf"/>
</dbReference>
<evidence type="ECO:0000256" key="2">
    <source>
        <dbReference type="ARBA" id="ARBA00022723"/>
    </source>
</evidence>
<gene>
    <name evidence="8" type="ORF">SLS58_004635</name>
</gene>
<dbReference type="Pfam" id="PF03171">
    <property type="entry name" value="2OG-FeII_Oxy"/>
    <property type="match status" value="1"/>
</dbReference>
<dbReference type="InterPro" id="IPR005123">
    <property type="entry name" value="Oxoglu/Fe-dep_dioxygenase_dom"/>
</dbReference>
<evidence type="ECO:0000256" key="3">
    <source>
        <dbReference type="ARBA" id="ARBA00023002"/>
    </source>
</evidence>
<dbReference type="Pfam" id="PF14226">
    <property type="entry name" value="DIOX_N"/>
    <property type="match status" value="1"/>
</dbReference>
<keyword evidence="2 5" id="KW-0479">Metal-binding</keyword>
<comment type="caution">
    <text evidence="8">The sequence shown here is derived from an EMBL/GenBank/DDBJ whole genome shotgun (WGS) entry which is preliminary data.</text>
</comment>
<keyword evidence="4 5" id="KW-0408">Iron</keyword>
<feature type="region of interest" description="Disordered" evidence="6">
    <location>
        <begin position="185"/>
        <end position="206"/>
    </location>
</feature>
<keyword evidence="3 5" id="KW-0560">Oxidoreductase</keyword>
<dbReference type="PROSITE" id="PS51471">
    <property type="entry name" value="FE2OG_OXY"/>
    <property type="match status" value="1"/>
</dbReference>
<dbReference type="SUPFAM" id="SSF51197">
    <property type="entry name" value="Clavaminate synthase-like"/>
    <property type="match status" value="1"/>
</dbReference>
<evidence type="ECO:0000313" key="9">
    <source>
        <dbReference type="Proteomes" id="UP001521184"/>
    </source>
</evidence>
<dbReference type="EMBL" id="JAKEKT020000025">
    <property type="protein sequence ID" value="KAL1643960.1"/>
    <property type="molecule type" value="Genomic_DNA"/>
</dbReference>
<dbReference type="PANTHER" id="PTHR10209">
    <property type="entry name" value="OXIDOREDUCTASE, 2OG-FE II OXYGENASE FAMILY PROTEIN"/>
    <property type="match status" value="1"/>
</dbReference>
<organism evidence="8 9">
    <name type="scientific">Diplodia intermedia</name>
    <dbReference type="NCBI Taxonomy" id="856260"/>
    <lineage>
        <taxon>Eukaryota</taxon>
        <taxon>Fungi</taxon>
        <taxon>Dikarya</taxon>
        <taxon>Ascomycota</taxon>
        <taxon>Pezizomycotina</taxon>
        <taxon>Dothideomycetes</taxon>
        <taxon>Dothideomycetes incertae sedis</taxon>
        <taxon>Botryosphaeriales</taxon>
        <taxon>Botryosphaeriaceae</taxon>
        <taxon>Diplodia</taxon>
    </lineage>
</organism>
<evidence type="ECO:0000313" key="8">
    <source>
        <dbReference type="EMBL" id="KAL1643960.1"/>
    </source>
</evidence>
<evidence type="ECO:0000256" key="6">
    <source>
        <dbReference type="SAM" id="MobiDB-lite"/>
    </source>
</evidence>
<evidence type="ECO:0000256" key="1">
    <source>
        <dbReference type="ARBA" id="ARBA00008056"/>
    </source>
</evidence>
<dbReference type="Proteomes" id="UP001521184">
    <property type="component" value="Unassembled WGS sequence"/>
</dbReference>
<proteinExistence type="inferred from homology"/>
<reference evidence="8 9" key="1">
    <citation type="journal article" date="2023" name="Plant Dis.">
        <title>First Report of Diplodia intermedia Causing Canker and Dieback Diseases on Apple Trees in Canada.</title>
        <authorList>
            <person name="Ellouze W."/>
            <person name="Ilyukhin E."/>
            <person name="Sulman M."/>
            <person name="Ali S."/>
        </authorList>
    </citation>
    <scope>NUCLEOTIDE SEQUENCE [LARGE SCALE GENOMIC DNA]</scope>
    <source>
        <strain evidence="8 9">M45-28</strain>
    </source>
</reference>
<feature type="domain" description="Fe2OG dioxygenase" evidence="7">
    <location>
        <begin position="176"/>
        <end position="295"/>
    </location>
</feature>
<dbReference type="PANTHER" id="PTHR10209:SF812">
    <property type="entry name" value="2OG-FE(II) OXYGENASE FAMILY, PUTATIVE (AFU_ORTHOLOGUE AFUA_3G14880)-RELATED"/>
    <property type="match status" value="1"/>
</dbReference>
<evidence type="ECO:0000259" key="7">
    <source>
        <dbReference type="PROSITE" id="PS51471"/>
    </source>
</evidence>
<dbReference type="InterPro" id="IPR026992">
    <property type="entry name" value="DIOX_N"/>
</dbReference>
<protein>
    <recommendedName>
        <fullName evidence="7">Fe2OG dioxygenase domain-containing protein</fullName>
    </recommendedName>
</protein>
<dbReference type="Gene3D" id="2.60.120.330">
    <property type="entry name" value="B-lactam Antibiotic, Isopenicillin N Synthase, Chain"/>
    <property type="match status" value="1"/>
</dbReference>
<dbReference type="InterPro" id="IPR044861">
    <property type="entry name" value="IPNS-like_FE2OG_OXY"/>
</dbReference>